<keyword evidence="3 9" id="KW-0479">Metal-binding</keyword>
<dbReference type="InterPro" id="IPR003593">
    <property type="entry name" value="AAA+_ATPase"/>
</dbReference>
<dbReference type="InterPro" id="IPR037219">
    <property type="entry name" value="Peptidase_M41-like"/>
</dbReference>
<evidence type="ECO:0000256" key="7">
    <source>
        <dbReference type="ARBA" id="ARBA00022840"/>
    </source>
</evidence>
<evidence type="ECO:0000256" key="11">
    <source>
        <dbReference type="SAM" id="MobiDB-lite"/>
    </source>
</evidence>
<dbReference type="HAMAP" id="MF_01458">
    <property type="entry name" value="FtsH"/>
    <property type="match status" value="1"/>
</dbReference>
<feature type="domain" description="AAA+ ATPase" evidence="12">
    <location>
        <begin position="232"/>
        <end position="373"/>
    </location>
</feature>
<feature type="binding site" evidence="9">
    <location>
        <begin position="240"/>
        <end position="247"/>
    </location>
    <ligand>
        <name>ATP</name>
        <dbReference type="ChEBI" id="CHEBI:30616"/>
    </ligand>
</feature>
<dbReference type="CDD" id="cd19501">
    <property type="entry name" value="RecA-like_FtsH"/>
    <property type="match status" value="1"/>
</dbReference>
<dbReference type="InterPro" id="IPR005936">
    <property type="entry name" value="FtsH"/>
</dbReference>
<feature type="transmembrane region" description="Helical" evidence="9">
    <location>
        <begin position="148"/>
        <end position="165"/>
    </location>
</feature>
<dbReference type="InterPro" id="IPR050928">
    <property type="entry name" value="ATP-dep_Zn_Metalloprotease"/>
</dbReference>
<dbReference type="Pfam" id="PF00004">
    <property type="entry name" value="AAA"/>
    <property type="match status" value="1"/>
</dbReference>
<dbReference type="Pfam" id="PF17862">
    <property type="entry name" value="AAA_lid_3"/>
    <property type="match status" value="1"/>
</dbReference>
<dbReference type="Pfam" id="PF06480">
    <property type="entry name" value="FtsH_ext"/>
    <property type="match status" value="1"/>
</dbReference>
<evidence type="ECO:0000256" key="9">
    <source>
        <dbReference type="HAMAP-Rule" id="MF_01458"/>
    </source>
</evidence>
<dbReference type="GO" id="GO:0008237">
    <property type="term" value="F:metallopeptidase activity"/>
    <property type="evidence" value="ECO:0007669"/>
    <property type="project" value="UniProtKB-KW"/>
</dbReference>
<feature type="binding site" evidence="9">
    <location>
        <position position="464"/>
    </location>
    <ligand>
        <name>Zn(2+)</name>
        <dbReference type="ChEBI" id="CHEBI:29105"/>
        <note>catalytic</note>
    </ligand>
</feature>
<keyword evidence="7 9" id="KW-0067">ATP-binding</keyword>
<keyword evidence="9" id="KW-1133">Transmembrane helix</keyword>
<evidence type="ECO:0000256" key="8">
    <source>
        <dbReference type="ARBA" id="ARBA00023049"/>
    </source>
</evidence>
<protein>
    <recommendedName>
        <fullName evidence="9">ATP-dependent zinc metalloprotease FtsH</fullName>
        <ecNumber evidence="9">3.4.24.-</ecNumber>
    </recommendedName>
</protein>
<dbReference type="Gene3D" id="3.30.720.210">
    <property type="match status" value="1"/>
</dbReference>
<dbReference type="Gene3D" id="1.20.58.760">
    <property type="entry name" value="Peptidase M41"/>
    <property type="match status" value="1"/>
</dbReference>
<organism evidence="13 14">
    <name type="scientific">Nitratireductor thuwali</name>
    <dbReference type="NCBI Taxonomy" id="2267699"/>
    <lineage>
        <taxon>Bacteria</taxon>
        <taxon>Pseudomonadati</taxon>
        <taxon>Pseudomonadota</taxon>
        <taxon>Alphaproteobacteria</taxon>
        <taxon>Hyphomicrobiales</taxon>
        <taxon>Phyllobacteriaceae</taxon>
        <taxon>Nitratireductor</taxon>
    </lineage>
</organism>
<keyword evidence="2 9" id="KW-0645">Protease</keyword>
<dbReference type="InterPro" id="IPR003959">
    <property type="entry name" value="ATPase_AAA_core"/>
</dbReference>
<gene>
    <name evidence="13" type="primary">ftsH4_1</name>
    <name evidence="9" type="synonym">ftsH</name>
    <name evidence="13" type="ORF">NTH_01002</name>
</gene>
<keyword evidence="5 9" id="KW-0378">Hydrolase</keyword>
<feature type="compositionally biased region" description="Basic and acidic residues" evidence="11">
    <location>
        <begin position="9"/>
        <end position="27"/>
    </location>
</feature>
<dbReference type="InterPro" id="IPR000642">
    <property type="entry name" value="Peptidase_M41"/>
</dbReference>
<dbReference type="SUPFAM" id="SSF52540">
    <property type="entry name" value="P-loop containing nucleoside triphosphate hydrolases"/>
    <property type="match status" value="1"/>
</dbReference>
<evidence type="ECO:0000313" key="14">
    <source>
        <dbReference type="Proteomes" id="UP001342418"/>
    </source>
</evidence>
<dbReference type="Proteomes" id="UP001342418">
    <property type="component" value="Chromosome"/>
</dbReference>
<dbReference type="PROSITE" id="PS00674">
    <property type="entry name" value="AAA"/>
    <property type="match status" value="1"/>
</dbReference>
<dbReference type="EC" id="3.4.24.-" evidence="9"/>
<name>A0ABY5MHN8_9HYPH</name>
<evidence type="ECO:0000256" key="6">
    <source>
        <dbReference type="ARBA" id="ARBA00022833"/>
    </source>
</evidence>
<comment type="similarity">
    <text evidence="9">In the central section; belongs to the AAA ATPase family.</text>
</comment>
<comment type="cofactor">
    <cofactor evidence="9">
        <name>Zn(2+)</name>
        <dbReference type="ChEBI" id="CHEBI:29105"/>
    </cofactor>
    <text evidence="9">Binds 1 zinc ion per subunit.</text>
</comment>
<dbReference type="PANTHER" id="PTHR43655">
    <property type="entry name" value="ATP-DEPENDENT PROTEASE"/>
    <property type="match status" value="1"/>
</dbReference>
<dbReference type="Gene3D" id="3.40.50.300">
    <property type="entry name" value="P-loop containing nucleotide triphosphate hydrolases"/>
    <property type="match status" value="1"/>
</dbReference>
<comment type="similarity">
    <text evidence="1 9">In the C-terminal section; belongs to the peptidase M41 family.</text>
</comment>
<dbReference type="InterPro" id="IPR041569">
    <property type="entry name" value="AAA_lid_3"/>
</dbReference>
<dbReference type="Pfam" id="PF01434">
    <property type="entry name" value="Peptidase_M41"/>
    <property type="match status" value="1"/>
</dbReference>
<feature type="binding site" evidence="9">
    <location>
        <position position="541"/>
    </location>
    <ligand>
        <name>Zn(2+)</name>
        <dbReference type="ChEBI" id="CHEBI:29105"/>
        <note>catalytic</note>
    </ligand>
</feature>
<comment type="function">
    <text evidence="9">Acts as a processive, ATP-dependent zinc metallopeptidase for both cytoplasmic and membrane proteins. Plays a role in the quality control of integral membrane proteins.</text>
</comment>
<feature type="binding site" evidence="9">
    <location>
        <position position="468"/>
    </location>
    <ligand>
        <name>Zn(2+)</name>
        <dbReference type="ChEBI" id="CHEBI:29105"/>
        <note>catalytic</note>
    </ligand>
</feature>
<dbReference type="InterPro" id="IPR011546">
    <property type="entry name" value="Pept_M41_FtsH_extracell"/>
</dbReference>
<feature type="region of interest" description="Disordered" evidence="11">
    <location>
        <begin position="1"/>
        <end position="29"/>
    </location>
</feature>
<evidence type="ECO:0000256" key="4">
    <source>
        <dbReference type="ARBA" id="ARBA00022741"/>
    </source>
</evidence>
<keyword evidence="8 9" id="KW-0482">Metalloprotease</keyword>
<keyword evidence="9" id="KW-1003">Cell membrane</keyword>
<dbReference type="InterPro" id="IPR027417">
    <property type="entry name" value="P-loop_NTPase"/>
</dbReference>
<feature type="transmembrane region" description="Helical" evidence="9">
    <location>
        <begin position="47"/>
        <end position="67"/>
    </location>
</feature>
<dbReference type="InterPro" id="IPR003960">
    <property type="entry name" value="ATPase_AAA_CS"/>
</dbReference>
<keyword evidence="14" id="KW-1185">Reference proteome</keyword>
<keyword evidence="4 9" id="KW-0547">Nucleotide-binding</keyword>
<reference evidence="13 14" key="1">
    <citation type="submission" date="2018-07" db="EMBL/GenBank/DDBJ databases">
        <title>Genome sequence of Nitratireductor thuwali#1536.</title>
        <authorList>
            <person name="Michoud G."/>
            <person name="Merlino G."/>
            <person name="Sefrji F.O."/>
            <person name="Daffonchio D."/>
        </authorList>
    </citation>
    <scope>NUCLEOTIDE SEQUENCE [LARGE SCALE GENOMIC DNA]</scope>
    <source>
        <strain evidence="14">Nit1536</strain>
    </source>
</reference>
<comment type="subunit">
    <text evidence="9">Homohexamer.</text>
</comment>
<dbReference type="RefSeq" id="WP_338528968.1">
    <property type="nucleotide sequence ID" value="NZ_CP030941.1"/>
</dbReference>
<dbReference type="SMART" id="SM00382">
    <property type="entry name" value="AAA"/>
    <property type="match status" value="1"/>
</dbReference>
<evidence type="ECO:0000256" key="10">
    <source>
        <dbReference type="RuleBase" id="RU003651"/>
    </source>
</evidence>
<accession>A0ABY5MHN8</accession>
<dbReference type="EMBL" id="CP030941">
    <property type="protein sequence ID" value="UUP16555.1"/>
    <property type="molecule type" value="Genomic_DNA"/>
</dbReference>
<evidence type="ECO:0000256" key="2">
    <source>
        <dbReference type="ARBA" id="ARBA00022670"/>
    </source>
</evidence>
<dbReference type="PANTHER" id="PTHR43655:SF2">
    <property type="entry name" value="AFG3 LIKE MATRIX AAA PEPTIDASE SUBUNIT 2, ISOFORM A"/>
    <property type="match status" value="1"/>
</dbReference>
<keyword evidence="6 9" id="KW-0862">Zinc</keyword>
<dbReference type="Gene3D" id="1.10.8.60">
    <property type="match status" value="1"/>
</dbReference>
<evidence type="ECO:0000259" key="12">
    <source>
        <dbReference type="SMART" id="SM00382"/>
    </source>
</evidence>
<evidence type="ECO:0000256" key="1">
    <source>
        <dbReference type="ARBA" id="ARBA00010044"/>
    </source>
</evidence>
<comment type="subcellular location">
    <subcellularLocation>
        <location evidence="9">Cell membrane</location>
        <topology evidence="9">Multi-pass membrane protein</topology>
        <orientation evidence="9">Cytoplasmic side</orientation>
    </subcellularLocation>
</comment>
<keyword evidence="9" id="KW-0812">Transmembrane</keyword>
<evidence type="ECO:0000256" key="3">
    <source>
        <dbReference type="ARBA" id="ARBA00022723"/>
    </source>
</evidence>
<dbReference type="NCBIfam" id="TIGR01241">
    <property type="entry name" value="FtsH_fam"/>
    <property type="match status" value="1"/>
</dbReference>
<keyword evidence="9" id="KW-0472">Membrane</keyword>
<dbReference type="SUPFAM" id="SSF140990">
    <property type="entry name" value="FtsH protease domain-like"/>
    <property type="match status" value="1"/>
</dbReference>
<sequence length="653" mass="71568">MARSNPTHYESDSEKTRSAEQPPDRPAKNAYKRLLDGSKTPQGRFNIWFWLVAIAIFLLVQAVVTGLRTEQLSYTEFLRLAEAGRIEDVRISENYIQGTLLPEDGAAEGETATRPFVTTRVDPELVEELSALGIEVEGAIESNIIPTLLSWVIPVALFVGLWFYLSRRLAQSGGLGGGLMQIGKSKAKIYVETDTGITFEDVAGVDEAKAELVEVVDFLKDPDRYGRLGGRMPKGVLLVGPPGTGKTMLAKAVAGEAGVPFLSISGSEFVEMFVGVGAARVRDLFQQAREKAPAIIFIDELDALGRARAPGGTYGGHDEKEQTLNQLLVELDGFDTKEAGLVLLGATNRPEVLDPALLRAGRFDRQVLVDRPDKAGRIAILKVHMRKVTLAEDVEAEKVAALTPGFTGADLANLVNEAALLATRRGADAVEMEDFSNAVERIIAGLEKRNRLINPRERRIVAYHEMGHALAALVIPGVDPVHKVSIIPRGVGALGYTIQRPTEDRFLMTAEELTNKMIVLLGGRAAEHIVFGHLSTGAADDLQKVTDIARSMITRYGMSNRLGHVAYERDRRGFLGPEQTTSREHGEATHDAIDEEVRSLVAQAFERSVALIEERREFLDRTAEALLERETLDEQEIAKLTEGMDRQTRHAAE</sequence>
<evidence type="ECO:0000256" key="5">
    <source>
        <dbReference type="ARBA" id="ARBA00022801"/>
    </source>
</evidence>
<feature type="active site" evidence="9">
    <location>
        <position position="465"/>
    </location>
</feature>
<comment type="similarity">
    <text evidence="10">Belongs to the AAA ATPase family.</text>
</comment>
<evidence type="ECO:0000313" key="13">
    <source>
        <dbReference type="EMBL" id="UUP16555.1"/>
    </source>
</evidence>
<proteinExistence type="inferred from homology"/>